<dbReference type="PANTHER" id="PTHR11360">
    <property type="entry name" value="MONOCARBOXYLATE TRANSPORTER"/>
    <property type="match status" value="1"/>
</dbReference>
<dbReference type="AlphaFoldDB" id="A0AAD6YVC5"/>
<feature type="transmembrane region" description="Helical" evidence="3">
    <location>
        <begin position="90"/>
        <end position="109"/>
    </location>
</feature>
<reference evidence="4" key="1">
    <citation type="submission" date="2023-03" db="EMBL/GenBank/DDBJ databases">
        <title>Massive genome expansion in bonnet fungi (Mycena s.s.) driven by repeated elements and novel gene families across ecological guilds.</title>
        <authorList>
            <consortium name="Lawrence Berkeley National Laboratory"/>
            <person name="Harder C.B."/>
            <person name="Miyauchi S."/>
            <person name="Viragh M."/>
            <person name="Kuo A."/>
            <person name="Thoen E."/>
            <person name="Andreopoulos B."/>
            <person name="Lu D."/>
            <person name="Skrede I."/>
            <person name="Drula E."/>
            <person name="Henrissat B."/>
            <person name="Morin E."/>
            <person name="Kohler A."/>
            <person name="Barry K."/>
            <person name="LaButti K."/>
            <person name="Morin E."/>
            <person name="Salamov A."/>
            <person name="Lipzen A."/>
            <person name="Mereny Z."/>
            <person name="Hegedus B."/>
            <person name="Baldrian P."/>
            <person name="Stursova M."/>
            <person name="Weitz H."/>
            <person name="Taylor A."/>
            <person name="Grigoriev I.V."/>
            <person name="Nagy L.G."/>
            <person name="Martin F."/>
            <person name="Kauserud H."/>
        </authorList>
    </citation>
    <scope>NUCLEOTIDE SEQUENCE</scope>
    <source>
        <strain evidence="4">9144</strain>
    </source>
</reference>
<dbReference type="InterPro" id="IPR050327">
    <property type="entry name" value="Proton-linked_MCT"/>
</dbReference>
<protein>
    <submittedName>
        <fullName evidence="4">Major facilitator superfamily domain-containing protein</fullName>
    </submittedName>
</protein>
<feature type="transmembrane region" description="Helical" evidence="3">
    <location>
        <begin position="322"/>
        <end position="347"/>
    </location>
</feature>
<comment type="caution">
    <text evidence="4">The sequence shown here is derived from an EMBL/GenBank/DDBJ whole genome shotgun (WGS) entry which is preliminary data.</text>
</comment>
<dbReference type="EMBL" id="JARJCW010000001">
    <property type="protein sequence ID" value="KAJ7230095.1"/>
    <property type="molecule type" value="Genomic_DNA"/>
</dbReference>
<proteinExistence type="inferred from homology"/>
<keyword evidence="3" id="KW-0812">Transmembrane</keyword>
<feature type="transmembrane region" description="Helical" evidence="3">
    <location>
        <begin position="168"/>
        <end position="191"/>
    </location>
</feature>
<dbReference type="GO" id="GO:0016020">
    <property type="term" value="C:membrane"/>
    <property type="evidence" value="ECO:0007669"/>
    <property type="project" value="UniProtKB-SubCell"/>
</dbReference>
<keyword evidence="5" id="KW-1185">Reference proteome</keyword>
<dbReference type="SUPFAM" id="SSF103473">
    <property type="entry name" value="MFS general substrate transporter"/>
    <property type="match status" value="1"/>
</dbReference>
<feature type="transmembrane region" description="Helical" evidence="3">
    <location>
        <begin position="129"/>
        <end position="147"/>
    </location>
</feature>
<feature type="transmembrane region" description="Helical" evidence="3">
    <location>
        <begin position="229"/>
        <end position="252"/>
    </location>
</feature>
<keyword evidence="3" id="KW-1133">Transmembrane helix</keyword>
<gene>
    <name evidence="4" type="ORF">GGX14DRAFT_409953</name>
</gene>
<dbReference type="InterPro" id="IPR011701">
    <property type="entry name" value="MFS"/>
</dbReference>
<feature type="transmembrane region" description="Helical" evidence="3">
    <location>
        <begin position="258"/>
        <end position="283"/>
    </location>
</feature>
<evidence type="ECO:0000256" key="3">
    <source>
        <dbReference type="SAM" id="Phobius"/>
    </source>
</evidence>
<evidence type="ECO:0000313" key="5">
    <source>
        <dbReference type="Proteomes" id="UP001219525"/>
    </source>
</evidence>
<dbReference type="PANTHER" id="PTHR11360:SF234">
    <property type="entry name" value="MFS-TYPE TRANSPORTER DBAD-RELATED"/>
    <property type="match status" value="1"/>
</dbReference>
<dbReference type="Pfam" id="PF07690">
    <property type="entry name" value="MFS_1"/>
    <property type="match status" value="1"/>
</dbReference>
<evidence type="ECO:0000256" key="1">
    <source>
        <dbReference type="ARBA" id="ARBA00004141"/>
    </source>
</evidence>
<sequence>MYRWIGSLSTFFVISGGLVAGRLFDRGYFYHLMIGGSLLLSFSLFMLSLCKPEKFYQVFLAHGVGVGLGAGTTYVPSIAVVSHYFQRRRAIAMAIVSTGSSLGAVVHPIMLNNTLRTHLGFGNSVRASAGLVSGLLLTACFLMRPRLPPPATNPPLWKSLKRFARDRVYLTAIGGMVTYTGGFYFPIFYLQLDAISHGVNQTLGFYSLVILNGAGCVGRFWPGFFAHRLGVINMVMAATGCGAVLILSMIALKSVASVVAIGVLYGFWAGVFVTLMAPLVAVLTENVEELGLRMGIAFGIVGISALVCPPIDGILLTEHFMWWRPALFSGVLASTGFCFFVLTAIGARRRAAAKIKRAETPVIHLETMGVDVFEPPPAIGNFINDSQASIPPEADRTWKPIAIEAV</sequence>
<dbReference type="Proteomes" id="UP001219525">
    <property type="component" value="Unassembled WGS sequence"/>
</dbReference>
<name>A0AAD6YVC5_9AGAR</name>
<organism evidence="4 5">
    <name type="scientific">Mycena pura</name>
    <dbReference type="NCBI Taxonomy" id="153505"/>
    <lineage>
        <taxon>Eukaryota</taxon>
        <taxon>Fungi</taxon>
        <taxon>Dikarya</taxon>
        <taxon>Basidiomycota</taxon>
        <taxon>Agaricomycotina</taxon>
        <taxon>Agaricomycetes</taxon>
        <taxon>Agaricomycetidae</taxon>
        <taxon>Agaricales</taxon>
        <taxon>Marasmiineae</taxon>
        <taxon>Mycenaceae</taxon>
        <taxon>Mycena</taxon>
    </lineage>
</organism>
<feature type="transmembrane region" description="Helical" evidence="3">
    <location>
        <begin position="295"/>
        <end position="316"/>
    </location>
</feature>
<keyword evidence="3" id="KW-0472">Membrane</keyword>
<dbReference type="GO" id="GO:0022857">
    <property type="term" value="F:transmembrane transporter activity"/>
    <property type="evidence" value="ECO:0007669"/>
    <property type="project" value="InterPro"/>
</dbReference>
<evidence type="ECO:0000313" key="4">
    <source>
        <dbReference type="EMBL" id="KAJ7230095.1"/>
    </source>
</evidence>
<dbReference type="Gene3D" id="1.20.1250.20">
    <property type="entry name" value="MFS general substrate transporter like domains"/>
    <property type="match status" value="2"/>
</dbReference>
<feature type="transmembrane region" description="Helical" evidence="3">
    <location>
        <begin position="30"/>
        <end position="50"/>
    </location>
</feature>
<comment type="subcellular location">
    <subcellularLocation>
        <location evidence="1">Membrane</location>
        <topology evidence="1">Multi-pass membrane protein</topology>
    </subcellularLocation>
</comment>
<evidence type="ECO:0000256" key="2">
    <source>
        <dbReference type="ARBA" id="ARBA00006727"/>
    </source>
</evidence>
<dbReference type="InterPro" id="IPR036259">
    <property type="entry name" value="MFS_trans_sf"/>
</dbReference>
<feature type="transmembrane region" description="Helical" evidence="3">
    <location>
        <begin position="203"/>
        <end position="222"/>
    </location>
</feature>
<comment type="similarity">
    <text evidence="2">Belongs to the major facilitator superfamily. Monocarboxylate porter (TC 2.A.1.13) family.</text>
</comment>
<accession>A0AAD6YVC5</accession>